<dbReference type="Proteomes" id="UP000887013">
    <property type="component" value="Unassembled WGS sequence"/>
</dbReference>
<evidence type="ECO:0000256" key="1">
    <source>
        <dbReference type="SAM" id="Phobius"/>
    </source>
</evidence>
<reference evidence="2" key="1">
    <citation type="submission" date="2020-08" db="EMBL/GenBank/DDBJ databases">
        <title>Multicomponent nature underlies the extraordinary mechanical properties of spider dragline silk.</title>
        <authorList>
            <person name="Kono N."/>
            <person name="Nakamura H."/>
            <person name="Mori M."/>
            <person name="Yoshida Y."/>
            <person name="Ohtoshi R."/>
            <person name="Malay A.D."/>
            <person name="Moran D.A.P."/>
            <person name="Tomita M."/>
            <person name="Numata K."/>
            <person name="Arakawa K."/>
        </authorList>
    </citation>
    <scope>NUCLEOTIDE SEQUENCE</scope>
</reference>
<proteinExistence type="predicted"/>
<dbReference type="EMBL" id="BMAW01095320">
    <property type="protein sequence ID" value="GFS69739.1"/>
    <property type="molecule type" value="Genomic_DNA"/>
</dbReference>
<keyword evidence="1" id="KW-0812">Transmembrane</keyword>
<sequence>MSCNYLTSTGHTGVIKGRPRMNSMASRVYVLFASLFIGAAAFERIALSRDSIAVLSTKLPKIFTGINKIHQHSKYLQELTMQWKISCVSQGKIATTPNERKEISEKYYHCFLHTLPEVTGKVLEHCHGEKTEHAARHKNKVSGIAAKRALHFNRKDHYARFIANGCATTI</sequence>
<organism evidence="2 3">
    <name type="scientific">Nephila pilipes</name>
    <name type="common">Giant wood spider</name>
    <name type="synonym">Nephila maculata</name>
    <dbReference type="NCBI Taxonomy" id="299642"/>
    <lineage>
        <taxon>Eukaryota</taxon>
        <taxon>Metazoa</taxon>
        <taxon>Ecdysozoa</taxon>
        <taxon>Arthropoda</taxon>
        <taxon>Chelicerata</taxon>
        <taxon>Arachnida</taxon>
        <taxon>Araneae</taxon>
        <taxon>Araneomorphae</taxon>
        <taxon>Entelegynae</taxon>
        <taxon>Araneoidea</taxon>
        <taxon>Nephilidae</taxon>
        <taxon>Nephila</taxon>
    </lineage>
</organism>
<comment type="caution">
    <text evidence="2">The sequence shown here is derived from an EMBL/GenBank/DDBJ whole genome shotgun (WGS) entry which is preliminary data.</text>
</comment>
<protein>
    <submittedName>
        <fullName evidence="2">Uncharacterized protein</fullName>
    </submittedName>
</protein>
<evidence type="ECO:0000313" key="2">
    <source>
        <dbReference type="EMBL" id="GFS69739.1"/>
    </source>
</evidence>
<keyword evidence="1" id="KW-0472">Membrane</keyword>
<keyword evidence="3" id="KW-1185">Reference proteome</keyword>
<feature type="transmembrane region" description="Helical" evidence="1">
    <location>
        <begin position="28"/>
        <end position="47"/>
    </location>
</feature>
<keyword evidence="1" id="KW-1133">Transmembrane helix</keyword>
<gene>
    <name evidence="2" type="ORF">NPIL_222221</name>
</gene>
<dbReference type="AlphaFoldDB" id="A0A8X6MNI9"/>
<accession>A0A8X6MNI9</accession>
<name>A0A8X6MNI9_NEPPI</name>
<evidence type="ECO:0000313" key="3">
    <source>
        <dbReference type="Proteomes" id="UP000887013"/>
    </source>
</evidence>